<dbReference type="AlphaFoldDB" id="A0A2P5AKC3"/>
<evidence type="ECO:0000313" key="1">
    <source>
        <dbReference type="EMBL" id="PON37006.1"/>
    </source>
</evidence>
<proteinExistence type="predicted"/>
<dbReference type="Proteomes" id="UP000237105">
    <property type="component" value="Unassembled WGS sequence"/>
</dbReference>
<evidence type="ECO:0000313" key="2">
    <source>
        <dbReference type="Proteomes" id="UP000237105"/>
    </source>
</evidence>
<keyword evidence="2" id="KW-1185">Reference proteome</keyword>
<name>A0A2P5AKC3_PARAD</name>
<gene>
    <name evidence="1" type="ORF">PanWU01x14_323950</name>
</gene>
<accession>A0A2P5AKC3</accession>
<sequence length="65" mass="7302">MPVYKEHSQMQPRSLHAIPTVRPRPSQGLLPMLKSSFYFGPKFNSHVGYCNLNFQIGSFGHGALV</sequence>
<protein>
    <submittedName>
        <fullName evidence="1">Uncharacterized protein</fullName>
    </submittedName>
</protein>
<organism evidence="1 2">
    <name type="scientific">Parasponia andersonii</name>
    <name type="common">Sponia andersonii</name>
    <dbReference type="NCBI Taxonomy" id="3476"/>
    <lineage>
        <taxon>Eukaryota</taxon>
        <taxon>Viridiplantae</taxon>
        <taxon>Streptophyta</taxon>
        <taxon>Embryophyta</taxon>
        <taxon>Tracheophyta</taxon>
        <taxon>Spermatophyta</taxon>
        <taxon>Magnoliopsida</taxon>
        <taxon>eudicotyledons</taxon>
        <taxon>Gunneridae</taxon>
        <taxon>Pentapetalae</taxon>
        <taxon>rosids</taxon>
        <taxon>fabids</taxon>
        <taxon>Rosales</taxon>
        <taxon>Cannabaceae</taxon>
        <taxon>Parasponia</taxon>
    </lineage>
</organism>
<reference evidence="2" key="1">
    <citation type="submission" date="2016-06" db="EMBL/GenBank/DDBJ databases">
        <title>Parallel loss of symbiosis genes in relatives of nitrogen-fixing non-legume Parasponia.</title>
        <authorList>
            <person name="Van Velzen R."/>
            <person name="Holmer R."/>
            <person name="Bu F."/>
            <person name="Rutten L."/>
            <person name="Van Zeijl A."/>
            <person name="Liu W."/>
            <person name="Santuari L."/>
            <person name="Cao Q."/>
            <person name="Sharma T."/>
            <person name="Shen D."/>
            <person name="Roswanjaya Y."/>
            <person name="Wardhani T."/>
            <person name="Kalhor M.S."/>
            <person name="Jansen J."/>
            <person name="Van den Hoogen J."/>
            <person name="Gungor B."/>
            <person name="Hartog M."/>
            <person name="Hontelez J."/>
            <person name="Verver J."/>
            <person name="Yang W.-C."/>
            <person name="Schijlen E."/>
            <person name="Repin R."/>
            <person name="Schilthuizen M."/>
            <person name="Schranz E."/>
            <person name="Heidstra R."/>
            <person name="Miyata K."/>
            <person name="Fedorova E."/>
            <person name="Kohlen W."/>
            <person name="Bisseling T."/>
            <person name="Smit S."/>
            <person name="Geurts R."/>
        </authorList>
    </citation>
    <scope>NUCLEOTIDE SEQUENCE [LARGE SCALE GENOMIC DNA]</scope>
    <source>
        <strain evidence="2">cv. WU1-14</strain>
    </source>
</reference>
<dbReference type="OrthoDB" id="10366837at2759"/>
<comment type="caution">
    <text evidence="1">The sequence shown here is derived from an EMBL/GenBank/DDBJ whole genome shotgun (WGS) entry which is preliminary data.</text>
</comment>
<dbReference type="EMBL" id="JXTB01000546">
    <property type="protein sequence ID" value="PON37006.1"/>
    <property type="molecule type" value="Genomic_DNA"/>
</dbReference>